<dbReference type="STRING" id="155417.A0A4Q4T4X2"/>
<dbReference type="EMBL" id="QJNU01000377">
    <property type="protein sequence ID" value="RYP00807.1"/>
    <property type="molecule type" value="Genomic_DNA"/>
</dbReference>
<dbReference type="SUPFAM" id="SSF51182">
    <property type="entry name" value="RmlC-like cupins"/>
    <property type="match status" value="1"/>
</dbReference>
<reference evidence="1 2" key="1">
    <citation type="submission" date="2018-06" db="EMBL/GenBank/DDBJ databases">
        <title>Complete Genomes of Monosporascus.</title>
        <authorList>
            <person name="Robinson A.J."/>
            <person name="Natvig D.O."/>
        </authorList>
    </citation>
    <scope>NUCLEOTIDE SEQUENCE [LARGE SCALE GENOMIC DNA]</scope>
    <source>
        <strain evidence="1 2">CBS 110550</strain>
    </source>
</reference>
<comment type="caution">
    <text evidence="1">The sequence shown here is derived from an EMBL/GenBank/DDBJ whole genome shotgun (WGS) entry which is preliminary data.</text>
</comment>
<gene>
    <name evidence="1" type="ORF">DL764_006411</name>
</gene>
<sequence>MDLPSSHDIPGAQQPLPKGSIRQLHCHRVYDVATVRVGAIWYFPEGVPHTIQGLDGEYEYPLVGNGNFESMGLTAYLRKTAFHVDEQTTHTPKSILAKNFGLPEEVFAWVPSPNPYITNGAADDGTHRSVAGGNGPLTGNASFVYHARDRSLGDVPHGGGTAVFPDYGGGIPYPPVFANMSEEDEDLIQIAISKGDRVKDIPSAQWLALRPADVVANLLRIPVEVAENLKTEKQIPR</sequence>
<dbReference type="OrthoDB" id="10263073at2759"/>
<accession>A0A4Q4T4X2</accession>
<dbReference type="AlphaFoldDB" id="A0A4Q4T4X2"/>
<dbReference type="Proteomes" id="UP000293360">
    <property type="component" value="Unassembled WGS sequence"/>
</dbReference>
<evidence type="ECO:0000313" key="2">
    <source>
        <dbReference type="Proteomes" id="UP000293360"/>
    </source>
</evidence>
<evidence type="ECO:0008006" key="3">
    <source>
        <dbReference type="Google" id="ProtNLM"/>
    </source>
</evidence>
<dbReference type="InterPro" id="IPR011051">
    <property type="entry name" value="RmlC_Cupin_sf"/>
</dbReference>
<dbReference type="Gene3D" id="2.60.120.10">
    <property type="entry name" value="Jelly Rolls"/>
    <property type="match status" value="1"/>
</dbReference>
<evidence type="ECO:0000313" key="1">
    <source>
        <dbReference type="EMBL" id="RYP00807.1"/>
    </source>
</evidence>
<dbReference type="InterPro" id="IPR014710">
    <property type="entry name" value="RmlC-like_jellyroll"/>
</dbReference>
<proteinExistence type="predicted"/>
<keyword evidence="2" id="KW-1185">Reference proteome</keyword>
<name>A0A4Q4T4X2_9PEZI</name>
<protein>
    <recommendedName>
        <fullName evidence="3">Cupin type-1 domain-containing protein</fullName>
    </recommendedName>
</protein>
<organism evidence="1 2">
    <name type="scientific">Monosporascus ibericus</name>
    <dbReference type="NCBI Taxonomy" id="155417"/>
    <lineage>
        <taxon>Eukaryota</taxon>
        <taxon>Fungi</taxon>
        <taxon>Dikarya</taxon>
        <taxon>Ascomycota</taxon>
        <taxon>Pezizomycotina</taxon>
        <taxon>Sordariomycetes</taxon>
        <taxon>Xylariomycetidae</taxon>
        <taxon>Xylariales</taxon>
        <taxon>Xylariales incertae sedis</taxon>
        <taxon>Monosporascus</taxon>
    </lineage>
</organism>